<protein>
    <submittedName>
        <fullName evidence="1">Uncharacterized protein</fullName>
    </submittedName>
</protein>
<comment type="caution">
    <text evidence="1">The sequence shown here is derived from an EMBL/GenBank/DDBJ whole genome shotgun (WGS) entry which is preliminary data.</text>
</comment>
<organism evidence="1 2">
    <name type="scientific">Eleginops maclovinus</name>
    <name type="common">Patagonian blennie</name>
    <name type="synonym">Eleginus maclovinus</name>
    <dbReference type="NCBI Taxonomy" id="56733"/>
    <lineage>
        <taxon>Eukaryota</taxon>
        <taxon>Metazoa</taxon>
        <taxon>Chordata</taxon>
        <taxon>Craniata</taxon>
        <taxon>Vertebrata</taxon>
        <taxon>Euteleostomi</taxon>
        <taxon>Actinopterygii</taxon>
        <taxon>Neopterygii</taxon>
        <taxon>Teleostei</taxon>
        <taxon>Neoteleostei</taxon>
        <taxon>Acanthomorphata</taxon>
        <taxon>Eupercaria</taxon>
        <taxon>Perciformes</taxon>
        <taxon>Notothenioidei</taxon>
        <taxon>Eleginopidae</taxon>
        <taxon>Eleginops</taxon>
    </lineage>
</organism>
<gene>
    <name evidence="1" type="ORF">PBY51_011427</name>
</gene>
<dbReference type="EMBL" id="JAUZQC010000008">
    <property type="protein sequence ID" value="KAK5866889.1"/>
    <property type="molecule type" value="Genomic_DNA"/>
</dbReference>
<reference evidence="1 2" key="2">
    <citation type="journal article" date="2023" name="Mol. Biol. Evol.">
        <title>Genomics of Secondarily Temperate Adaptation in the Only Non-Antarctic Icefish.</title>
        <authorList>
            <person name="Rivera-Colon A.G."/>
            <person name="Rayamajhi N."/>
            <person name="Minhas B.F."/>
            <person name="Madrigal G."/>
            <person name="Bilyk K.T."/>
            <person name="Yoon V."/>
            <person name="Hune M."/>
            <person name="Gregory S."/>
            <person name="Cheng C.H.C."/>
            <person name="Catchen J.M."/>
        </authorList>
    </citation>
    <scope>NUCLEOTIDE SEQUENCE [LARGE SCALE GENOMIC DNA]</scope>
    <source>
        <strain evidence="1">JMC-PN-2008</strain>
    </source>
</reference>
<accession>A0AAN7XTY1</accession>
<evidence type="ECO:0000313" key="2">
    <source>
        <dbReference type="Proteomes" id="UP001346869"/>
    </source>
</evidence>
<keyword evidence="2" id="KW-1185">Reference proteome</keyword>
<proteinExistence type="predicted"/>
<dbReference type="Proteomes" id="UP001346869">
    <property type="component" value="Unassembled WGS sequence"/>
</dbReference>
<reference evidence="1 2" key="1">
    <citation type="journal article" date="2023" name="Genes (Basel)">
        <title>Chromosome-Level Genome Assembly and Circadian Gene Repertoire of the Patagonia Blennie Eleginops maclovinus-The Closest Ancestral Proxy of Antarctic Cryonotothenioids.</title>
        <authorList>
            <person name="Cheng C.C."/>
            <person name="Rivera-Colon A.G."/>
            <person name="Minhas B.F."/>
            <person name="Wilson L."/>
            <person name="Rayamajhi N."/>
            <person name="Vargas-Chacoff L."/>
            <person name="Catchen J.M."/>
        </authorList>
    </citation>
    <scope>NUCLEOTIDE SEQUENCE [LARGE SCALE GENOMIC DNA]</scope>
    <source>
        <strain evidence="1">JMC-PN-2008</strain>
    </source>
</reference>
<name>A0AAN7XTY1_ELEMC</name>
<evidence type="ECO:0000313" key="1">
    <source>
        <dbReference type="EMBL" id="KAK5866889.1"/>
    </source>
</evidence>
<dbReference type="AlphaFoldDB" id="A0AAN7XTY1"/>
<sequence length="67" mass="7924">MLEWKKRVRFRKHRCYISLLFSFRLWQQRWAGNEGAVAQQMGGWLMVESCRGTTSKELLRRGECCGG</sequence>